<name>A0A7T2GK79_9SPHN</name>
<keyword evidence="4" id="KW-0808">Transferase</keyword>
<dbReference type="RefSeq" id="WP_200972045.1">
    <property type="nucleotide sequence ID" value="NZ_CP065592.1"/>
</dbReference>
<dbReference type="GO" id="GO:0032259">
    <property type="term" value="P:methylation"/>
    <property type="evidence" value="ECO:0007669"/>
    <property type="project" value="UniProtKB-KW"/>
</dbReference>
<dbReference type="KEGG" id="sflv:IC614_01800"/>
<dbReference type="InterPro" id="IPR000682">
    <property type="entry name" value="PCMT"/>
</dbReference>
<evidence type="ECO:0000256" key="1">
    <source>
        <dbReference type="ARBA" id="ARBA00005369"/>
    </source>
</evidence>
<protein>
    <recommendedName>
        <fullName evidence="2">Protein-L-isoaspartate O-methyltransferase</fullName>
    </recommendedName>
    <alternativeName>
        <fullName evidence="3">Protein L-isoaspartyl methyltransferase</fullName>
    </alternativeName>
</protein>
<organism evidence="4 5">
    <name type="scientific">Allosphingosinicella flava</name>
    <dbReference type="NCBI Taxonomy" id="2771430"/>
    <lineage>
        <taxon>Bacteria</taxon>
        <taxon>Pseudomonadati</taxon>
        <taxon>Pseudomonadota</taxon>
        <taxon>Alphaproteobacteria</taxon>
        <taxon>Sphingomonadales</taxon>
        <taxon>Sphingomonadaceae</taxon>
        <taxon>Allosphingosinicella</taxon>
    </lineage>
</organism>
<dbReference type="Gene3D" id="3.40.50.150">
    <property type="entry name" value="Vaccinia Virus protein VP39"/>
    <property type="match status" value="1"/>
</dbReference>
<proteinExistence type="inferred from homology"/>
<dbReference type="GO" id="GO:0005737">
    <property type="term" value="C:cytoplasm"/>
    <property type="evidence" value="ECO:0007669"/>
    <property type="project" value="TreeGrafter"/>
</dbReference>
<evidence type="ECO:0000313" key="5">
    <source>
        <dbReference type="Proteomes" id="UP000594873"/>
    </source>
</evidence>
<comment type="similarity">
    <text evidence="1">Belongs to the methyltransferase superfamily. L-isoaspartyl/D-aspartyl protein methyltransferase family.</text>
</comment>
<sequence>MSEQNFDEMRRMMVASQLRTTGVNNPRVLAAMGAVPRERFVPADRAELAYADTLIPLGNGRQLNTPMSFGRLLSEAGPQPVDRALLIGAATGYAAAVLDRLVASVVAVEEDPALAALAGQALAGTGVKLVEGPLERGYERGGPYDLILIDGAVEFVPDAIVEQLDGNGRLAAALIDGGVARLSVGRKAGGGFGMVSLSDAASAVLPGFAKPRVFSF</sequence>
<dbReference type="EMBL" id="CP065592">
    <property type="protein sequence ID" value="QPQ55370.1"/>
    <property type="molecule type" value="Genomic_DNA"/>
</dbReference>
<evidence type="ECO:0000256" key="2">
    <source>
        <dbReference type="ARBA" id="ARBA00013346"/>
    </source>
</evidence>
<reference evidence="4 5" key="1">
    <citation type="submission" date="2020-11" db="EMBL/GenBank/DDBJ databases">
        <title>Genome seq and assembly of Sphingosinicella sp.</title>
        <authorList>
            <person name="Chhetri G."/>
        </authorList>
    </citation>
    <scope>NUCLEOTIDE SEQUENCE [LARGE SCALE GENOMIC DNA]</scope>
    <source>
        <strain evidence="4 5">UDD2</strain>
    </source>
</reference>
<dbReference type="Pfam" id="PF01135">
    <property type="entry name" value="PCMT"/>
    <property type="match status" value="1"/>
</dbReference>
<evidence type="ECO:0000256" key="3">
    <source>
        <dbReference type="ARBA" id="ARBA00030757"/>
    </source>
</evidence>
<dbReference type="Proteomes" id="UP000594873">
    <property type="component" value="Chromosome"/>
</dbReference>
<gene>
    <name evidence="4" type="ORF">IC614_01800</name>
</gene>
<keyword evidence="4" id="KW-0489">Methyltransferase</keyword>
<dbReference type="PANTHER" id="PTHR11579">
    <property type="entry name" value="PROTEIN-L-ISOASPARTATE O-METHYLTRANSFERASE"/>
    <property type="match status" value="1"/>
</dbReference>
<dbReference type="GO" id="GO:0004719">
    <property type="term" value="F:protein-L-isoaspartate (D-aspartate) O-methyltransferase activity"/>
    <property type="evidence" value="ECO:0007669"/>
    <property type="project" value="InterPro"/>
</dbReference>
<dbReference type="AlphaFoldDB" id="A0A7T2GK79"/>
<dbReference type="SUPFAM" id="SSF53335">
    <property type="entry name" value="S-adenosyl-L-methionine-dependent methyltransferases"/>
    <property type="match status" value="1"/>
</dbReference>
<dbReference type="InterPro" id="IPR029063">
    <property type="entry name" value="SAM-dependent_MTases_sf"/>
</dbReference>
<accession>A0A7T2GK79</accession>
<evidence type="ECO:0000313" key="4">
    <source>
        <dbReference type="EMBL" id="QPQ55370.1"/>
    </source>
</evidence>
<dbReference type="PANTHER" id="PTHR11579:SF18">
    <property type="entry name" value="PROTEIN-L-ISOASPARTATE O-METHYLTRANSFERASE"/>
    <property type="match status" value="1"/>
</dbReference>
<keyword evidence="5" id="KW-1185">Reference proteome</keyword>